<protein>
    <submittedName>
        <fullName evidence="1">Uncharacterized protein</fullName>
    </submittedName>
</protein>
<dbReference type="Proteomes" id="UP000724874">
    <property type="component" value="Unassembled WGS sequence"/>
</dbReference>
<evidence type="ECO:0000313" key="2">
    <source>
        <dbReference type="Proteomes" id="UP000724874"/>
    </source>
</evidence>
<evidence type="ECO:0000313" key="1">
    <source>
        <dbReference type="EMBL" id="KAF8883166.1"/>
    </source>
</evidence>
<proteinExistence type="predicted"/>
<dbReference type="AlphaFoldDB" id="A0A9P5ND52"/>
<comment type="caution">
    <text evidence="1">The sequence shown here is derived from an EMBL/GenBank/DDBJ whole genome shotgun (WGS) entry which is preliminary data.</text>
</comment>
<gene>
    <name evidence="1" type="ORF">CPB84DRAFT_1790232</name>
</gene>
<dbReference type="EMBL" id="JADNYJ010000117">
    <property type="protein sequence ID" value="KAF8883166.1"/>
    <property type="molecule type" value="Genomic_DNA"/>
</dbReference>
<accession>A0A9P5ND52</accession>
<keyword evidence="2" id="KW-1185">Reference proteome</keyword>
<name>A0A9P5ND52_GYMJU</name>
<sequence length="95" mass="11516">MSWVRYRDGDGAEEGWEEVQVLGSLGLGWWWFDWTWSGYYPEWFEYSAVLLQAENEVLNGFRDPVWNALIPFICGPYFRQDKWLCFVSYWLLFCH</sequence>
<dbReference type="OrthoDB" id="4177236at2759"/>
<reference evidence="1" key="1">
    <citation type="submission" date="2020-11" db="EMBL/GenBank/DDBJ databases">
        <authorList>
            <consortium name="DOE Joint Genome Institute"/>
            <person name="Ahrendt S."/>
            <person name="Riley R."/>
            <person name="Andreopoulos W."/>
            <person name="LaButti K."/>
            <person name="Pangilinan J."/>
            <person name="Ruiz-duenas F.J."/>
            <person name="Barrasa J.M."/>
            <person name="Sanchez-Garcia M."/>
            <person name="Camarero S."/>
            <person name="Miyauchi S."/>
            <person name="Serrano A."/>
            <person name="Linde D."/>
            <person name="Babiker R."/>
            <person name="Drula E."/>
            <person name="Ayuso-Fernandez I."/>
            <person name="Pacheco R."/>
            <person name="Padilla G."/>
            <person name="Ferreira P."/>
            <person name="Barriuso J."/>
            <person name="Kellner H."/>
            <person name="Castanera R."/>
            <person name="Alfaro M."/>
            <person name="Ramirez L."/>
            <person name="Pisabarro A.G."/>
            <person name="Kuo A."/>
            <person name="Tritt A."/>
            <person name="Lipzen A."/>
            <person name="He G."/>
            <person name="Yan M."/>
            <person name="Ng V."/>
            <person name="Cullen D."/>
            <person name="Martin F."/>
            <person name="Rosso M.-N."/>
            <person name="Henrissat B."/>
            <person name="Hibbett D."/>
            <person name="Martinez A.T."/>
            <person name="Grigoriev I.V."/>
        </authorList>
    </citation>
    <scope>NUCLEOTIDE SEQUENCE</scope>
    <source>
        <strain evidence="1">AH 44721</strain>
    </source>
</reference>
<organism evidence="1 2">
    <name type="scientific">Gymnopilus junonius</name>
    <name type="common">Spectacular rustgill mushroom</name>
    <name type="synonym">Gymnopilus spectabilis subsp. junonius</name>
    <dbReference type="NCBI Taxonomy" id="109634"/>
    <lineage>
        <taxon>Eukaryota</taxon>
        <taxon>Fungi</taxon>
        <taxon>Dikarya</taxon>
        <taxon>Basidiomycota</taxon>
        <taxon>Agaricomycotina</taxon>
        <taxon>Agaricomycetes</taxon>
        <taxon>Agaricomycetidae</taxon>
        <taxon>Agaricales</taxon>
        <taxon>Agaricineae</taxon>
        <taxon>Hymenogastraceae</taxon>
        <taxon>Gymnopilus</taxon>
    </lineage>
</organism>